<sequence>MFLSIGEYVQRVEQSFKYVGHEVNKRWQSSTPHVNFSFNLQILKSHFNCGNFYSNPLNTVLELQQELLVILLSSFNQPLNKVLPVIEPEPMNINLIGTFRCSKYTLP</sequence>
<evidence type="ECO:0000313" key="1">
    <source>
        <dbReference type="EMBL" id="MBA4634353.1"/>
    </source>
</evidence>
<reference evidence="1" key="1">
    <citation type="journal article" date="2013" name="J. Plant Res.">
        <title>Effect of fungi and light on seed germination of three Opuntia species from semiarid lands of central Mexico.</title>
        <authorList>
            <person name="Delgado-Sanchez P."/>
            <person name="Jimenez-Bremont J.F."/>
            <person name="Guerrero-Gonzalez Mde L."/>
            <person name="Flores J."/>
        </authorList>
    </citation>
    <scope>NUCLEOTIDE SEQUENCE</scope>
    <source>
        <tissue evidence="1">Cladode</tissue>
    </source>
</reference>
<dbReference type="EMBL" id="GISG01090819">
    <property type="protein sequence ID" value="MBA4634353.1"/>
    <property type="molecule type" value="Transcribed_RNA"/>
</dbReference>
<organism evidence="1">
    <name type="scientific">Opuntia streptacantha</name>
    <name type="common">Prickly pear cactus</name>
    <name type="synonym">Opuntia cardona</name>
    <dbReference type="NCBI Taxonomy" id="393608"/>
    <lineage>
        <taxon>Eukaryota</taxon>
        <taxon>Viridiplantae</taxon>
        <taxon>Streptophyta</taxon>
        <taxon>Embryophyta</taxon>
        <taxon>Tracheophyta</taxon>
        <taxon>Spermatophyta</taxon>
        <taxon>Magnoliopsida</taxon>
        <taxon>eudicotyledons</taxon>
        <taxon>Gunneridae</taxon>
        <taxon>Pentapetalae</taxon>
        <taxon>Caryophyllales</taxon>
        <taxon>Cactineae</taxon>
        <taxon>Cactaceae</taxon>
        <taxon>Opuntioideae</taxon>
        <taxon>Opuntia</taxon>
    </lineage>
</organism>
<name>A0A7C8Z602_OPUST</name>
<reference evidence="1" key="2">
    <citation type="submission" date="2020-07" db="EMBL/GenBank/DDBJ databases">
        <authorList>
            <person name="Vera ALvarez R."/>
            <person name="Arias-Moreno D.M."/>
            <person name="Jimenez-Jacinto V."/>
            <person name="Jimenez-Bremont J.F."/>
            <person name="Swaminathan K."/>
            <person name="Moose S.P."/>
            <person name="Guerrero-Gonzalez M.L."/>
            <person name="Marino-Ramirez L."/>
            <person name="Landsman D."/>
            <person name="Rodriguez-Kessler M."/>
            <person name="Delgado-Sanchez P."/>
        </authorList>
    </citation>
    <scope>NUCLEOTIDE SEQUENCE</scope>
    <source>
        <tissue evidence="1">Cladode</tissue>
    </source>
</reference>
<dbReference type="AlphaFoldDB" id="A0A7C8Z602"/>
<accession>A0A7C8Z602</accession>
<proteinExistence type="predicted"/>
<protein>
    <submittedName>
        <fullName evidence="1">Uncharacterized protein</fullName>
    </submittedName>
</protein>